<name>A0A4C1VDY3_EUMVA</name>
<reference evidence="1 2" key="1">
    <citation type="journal article" date="2019" name="Commun. Biol.">
        <title>The bagworm genome reveals a unique fibroin gene that provides high tensile strength.</title>
        <authorList>
            <person name="Kono N."/>
            <person name="Nakamura H."/>
            <person name="Ohtoshi R."/>
            <person name="Tomita M."/>
            <person name="Numata K."/>
            <person name="Arakawa K."/>
        </authorList>
    </citation>
    <scope>NUCLEOTIDE SEQUENCE [LARGE SCALE GENOMIC DNA]</scope>
</reference>
<dbReference type="Proteomes" id="UP000299102">
    <property type="component" value="Unassembled WGS sequence"/>
</dbReference>
<protein>
    <submittedName>
        <fullName evidence="1">Uncharacterized protein</fullName>
    </submittedName>
</protein>
<organism evidence="1 2">
    <name type="scientific">Eumeta variegata</name>
    <name type="common">Bagworm moth</name>
    <name type="synonym">Eumeta japonica</name>
    <dbReference type="NCBI Taxonomy" id="151549"/>
    <lineage>
        <taxon>Eukaryota</taxon>
        <taxon>Metazoa</taxon>
        <taxon>Ecdysozoa</taxon>
        <taxon>Arthropoda</taxon>
        <taxon>Hexapoda</taxon>
        <taxon>Insecta</taxon>
        <taxon>Pterygota</taxon>
        <taxon>Neoptera</taxon>
        <taxon>Endopterygota</taxon>
        <taxon>Lepidoptera</taxon>
        <taxon>Glossata</taxon>
        <taxon>Ditrysia</taxon>
        <taxon>Tineoidea</taxon>
        <taxon>Psychidae</taxon>
        <taxon>Oiketicinae</taxon>
        <taxon>Eumeta</taxon>
    </lineage>
</organism>
<evidence type="ECO:0000313" key="1">
    <source>
        <dbReference type="EMBL" id="GBP36164.1"/>
    </source>
</evidence>
<evidence type="ECO:0000313" key="2">
    <source>
        <dbReference type="Proteomes" id="UP000299102"/>
    </source>
</evidence>
<keyword evidence="2" id="KW-1185">Reference proteome</keyword>
<gene>
    <name evidence="1" type="ORF">EVAR_4308_1</name>
</gene>
<dbReference type="AlphaFoldDB" id="A0A4C1VDY3"/>
<accession>A0A4C1VDY3</accession>
<proteinExistence type="predicted"/>
<comment type="caution">
    <text evidence="1">The sequence shown here is derived from an EMBL/GenBank/DDBJ whole genome shotgun (WGS) entry which is preliminary data.</text>
</comment>
<dbReference type="EMBL" id="BGZK01000315">
    <property type="protein sequence ID" value="GBP36164.1"/>
    <property type="molecule type" value="Genomic_DNA"/>
</dbReference>
<sequence>MRIDYATLSPEVFLDRSTLDWLTSEVGSNRSDYTIMRIQYNARNSAAVKFVTKMSQWRKIGTNGGKGRGTTSEYGNHDMPALCPRHSEIACAAPSYLLRLAD</sequence>